<feature type="compositionally biased region" description="Basic and acidic residues" evidence="4">
    <location>
        <begin position="126"/>
        <end position="140"/>
    </location>
</feature>
<gene>
    <name evidence="6" type="ORF">BK123_22380</name>
</gene>
<dbReference type="OrthoDB" id="9779889at2"/>
<dbReference type="PRINTS" id="PR00625">
    <property type="entry name" value="JDOMAIN"/>
</dbReference>
<feature type="compositionally biased region" description="Low complexity" evidence="4">
    <location>
        <begin position="76"/>
        <end position="86"/>
    </location>
</feature>
<protein>
    <recommendedName>
        <fullName evidence="5">J domain-containing protein</fullName>
    </recommendedName>
</protein>
<keyword evidence="2" id="KW-0346">Stress response</keyword>
<sequence length="155" mass="17239">MNGTDYYTELGVSRQSTTAEVRQAYRRLAKRYHPDVNPGNAEAEAKFKLIVEAYETLSDEQLRAAYDERQTSANPSSGQQNGRSQSGQGGRKSSGTSSAKVESEGFDPAEIHKQFEQFFGMSSPKGRSDSQDKEANDKNPLDTSAMFNQFFGYKK</sequence>
<dbReference type="SMART" id="SM00271">
    <property type="entry name" value="DnaJ"/>
    <property type="match status" value="1"/>
</dbReference>
<dbReference type="InterPro" id="IPR051938">
    <property type="entry name" value="Apopto_cytoskel_mod"/>
</dbReference>
<dbReference type="CDD" id="cd06257">
    <property type="entry name" value="DnaJ"/>
    <property type="match status" value="1"/>
</dbReference>
<evidence type="ECO:0000313" key="6">
    <source>
        <dbReference type="EMBL" id="OME90375.1"/>
    </source>
</evidence>
<dbReference type="AlphaFoldDB" id="A0A1R1AXG3"/>
<dbReference type="Gene3D" id="1.10.287.110">
    <property type="entry name" value="DnaJ domain"/>
    <property type="match status" value="1"/>
</dbReference>
<evidence type="ECO:0000313" key="7">
    <source>
        <dbReference type="Proteomes" id="UP000187074"/>
    </source>
</evidence>
<evidence type="ECO:0000259" key="5">
    <source>
        <dbReference type="PROSITE" id="PS50076"/>
    </source>
</evidence>
<feature type="region of interest" description="Disordered" evidence="4">
    <location>
        <begin position="62"/>
        <end position="155"/>
    </location>
</feature>
<evidence type="ECO:0000256" key="1">
    <source>
        <dbReference type="ARBA" id="ARBA00022705"/>
    </source>
</evidence>
<keyword evidence="3" id="KW-0143">Chaperone</keyword>
<dbReference type="InterPro" id="IPR036869">
    <property type="entry name" value="J_dom_sf"/>
</dbReference>
<evidence type="ECO:0000256" key="2">
    <source>
        <dbReference type="ARBA" id="ARBA00023016"/>
    </source>
</evidence>
<dbReference type="SUPFAM" id="SSF46565">
    <property type="entry name" value="Chaperone J-domain"/>
    <property type="match status" value="1"/>
</dbReference>
<dbReference type="STRING" id="1401.BK123_22380"/>
<evidence type="ECO:0000256" key="4">
    <source>
        <dbReference type="SAM" id="MobiDB-lite"/>
    </source>
</evidence>
<proteinExistence type="predicted"/>
<dbReference type="Proteomes" id="UP000187074">
    <property type="component" value="Unassembled WGS sequence"/>
</dbReference>
<evidence type="ECO:0000256" key="3">
    <source>
        <dbReference type="ARBA" id="ARBA00023186"/>
    </source>
</evidence>
<dbReference type="InterPro" id="IPR001623">
    <property type="entry name" value="DnaJ_domain"/>
</dbReference>
<dbReference type="PANTHER" id="PTHR44145:SF3">
    <property type="entry name" value="DNAJ HOMOLOG SUBFAMILY A MEMBER 3, MITOCHONDRIAL"/>
    <property type="match status" value="1"/>
</dbReference>
<dbReference type="InterPro" id="IPR018253">
    <property type="entry name" value="DnaJ_domain_CS"/>
</dbReference>
<dbReference type="GO" id="GO:0006260">
    <property type="term" value="P:DNA replication"/>
    <property type="evidence" value="ECO:0007669"/>
    <property type="project" value="UniProtKB-KW"/>
</dbReference>
<dbReference type="PANTHER" id="PTHR44145">
    <property type="entry name" value="DNAJ HOMOLOG SUBFAMILY A MEMBER 3, MITOCHONDRIAL"/>
    <property type="match status" value="1"/>
</dbReference>
<feature type="domain" description="J" evidence="5">
    <location>
        <begin position="5"/>
        <end position="70"/>
    </location>
</feature>
<dbReference type="Pfam" id="PF00226">
    <property type="entry name" value="DnaJ"/>
    <property type="match status" value="1"/>
</dbReference>
<keyword evidence="1" id="KW-0235">DNA replication</keyword>
<dbReference type="PROSITE" id="PS00636">
    <property type="entry name" value="DNAJ_1"/>
    <property type="match status" value="1"/>
</dbReference>
<reference evidence="6 7" key="1">
    <citation type="submission" date="2016-11" db="EMBL/GenBank/DDBJ databases">
        <title>Paenibacillus species isolates.</title>
        <authorList>
            <person name="Beno S.M."/>
        </authorList>
    </citation>
    <scope>NUCLEOTIDE SEQUENCE [LARGE SCALE GENOMIC DNA]</scope>
    <source>
        <strain evidence="6 7">FSL F4-0100</strain>
    </source>
</reference>
<organism evidence="6 7">
    <name type="scientific">Paenibacillus lautus</name>
    <name type="common">Bacillus lautus</name>
    <dbReference type="NCBI Taxonomy" id="1401"/>
    <lineage>
        <taxon>Bacteria</taxon>
        <taxon>Bacillati</taxon>
        <taxon>Bacillota</taxon>
        <taxon>Bacilli</taxon>
        <taxon>Bacillales</taxon>
        <taxon>Paenibacillaceae</taxon>
        <taxon>Paenibacillus</taxon>
    </lineage>
</organism>
<name>A0A1R1AXG3_PAELA</name>
<dbReference type="EMBL" id="MRTF01000008">
    <property type="protein sequence ID" value="OME90375.1"/>
    <property type="molecule type" value="Genomic_DNA"/>
</dbReference>
<dbReference type="PROSITE" id="PS50076">
    <property type="entry name" value="DNAJ_2"/>
    <property type="match status" value="1"/>
</dbReference>
<accession>A0A1R1AXG3</accession>
<comment type="caution">
    <text evidence="6">The sequence shown here is derived from an EMBL/GenBank/DDBJ whole genome shotgun (WGS) entry which is preliminary data.</text>
</comment>